<feature type="domain" description="HTH lacI-type" evidence="4">
    <location>
        <begin position="2"/>
        <end position="56"/>
    </location>
</feature>
<dbReference type="PROSITE" id="PS50932">
    <property type="entry name" value="HTH_LACI_2"/>
    <property type="match status" value="1"/>
</dbReference>
<dbReference type="SMART" id="SM00354">
    <property type="entry name" value="HTH_LACI"/>
    <property type="match status" value="1"/>
</dbReference>
<keyword evidence="1" id="KW-0805">Transcription regulation</keyword>
<keyword evidence="3" id="KW-0804">Transcription</keyword>
<evidence type="ECO:0000256" key="2">
    <source>
        <dbReference type="ARBA" id="ARBA00023125"/>
    </source>
</evidence>
<dbReference type="KEGG" id="vcy:IX92_27975"/>
<evidence type="ECO:0000313" key="5">
    <source>
        <dbReference type="EMBL" id="AIW22881.1"/>
    </source>
</evidence>
<evidence type="ECO:0000256" key="1">
    <source>
        <dbReference type="ARBA" id="ARBA00023015"/>
    </source>
</evidence>
<dbReference type="Gene3D" id="1.10.260.40">
    <property type="entry name" value="lambda repressor-like DNA-binding domains"/>
    <property type="match status" value="1"/>
</dbReference>
<keyword evidence="5" id="KW-0614">Plasmid</keyword>
<dbReference type="Pfam" id="PF13377">
    <property type="entry name" value="Peripla_BP_3"/>
    <property type="match status" value="1"/>
</dbReference>
<dbReference type="GO" id="GO:0000976">
    <property type="term" value="F:transcription cis-regulatory region binding"/>
    <property type="evidence" value="ECO:0007669"/>
    <property type="project" value="TreeGrafter"/>
</dbReference>
<reference evidence="5 6" key="1">
    <citation type="submission" date="2014-10" db="EMBL/GenBank/DDBJ databases">
        <title>The Complete Genome Sequence for the Shellfish Pathogen Vibrio coralliilyticus RE98 Isolated from a Shellfish Hatchery.</title>
        <authorList>
            <person name="Richards G.P."/>
            <person name="Bono J.L."/>
            <person name="Watson M.A."/>
            <person name="Needleman D.S."/>
        </authorList>
    </citation>
    <scope>NUCLEOTIDE SEQUENCE [LARGE SCALE GENOMIC DNA]</scope>
    <source>
        <strain evidence="5 6">RE98</strain>
        <plasmid evidence="5 6">p319</plasmid>
    </source>
</reference>
<dbReference type="PROSITE" id="PS00356">
    <property type="entry name" value="HTH_LACI_1"/>
    <property type="match status" value="1"/>
</dbReference>
<accession>A0AAN0W1S5</accession>
<evidence type="ECO:0000256" key="3">
    <source>
        <dbReference type="ARBA" id="ARBA00023163"/>
    </source>
</evidence>
<dbReference type="AlphaFoldDB" id="A0AAN0W1S5"/>
<dbReference type="PANTHER" id="PTHR30146:SF109">
    <property type="entry name" value="HTH-TYPE TRANSCRIPTIONAL REGULATOR GALS"/>
    <property type="match status" value="1"/>
</dbReference>
<dbReference type="PANTHER" id="PTHR30146">
    <property type="entry name" value="LACI-RELATED TRANSCRIPTIONAL REPRESSOR"/>
    <property type="match status" value="1"/>
</dbReference>
<keyword evidence="6" id="KW-1185">Reference proteome</keyword>
<dbReference type="GO" id="GO:0003700">
    <property type="term" value="F:DNA-binding transcription factor activity"/>
    <property type="evidence" value="ECO:0007669"/>
    <property type="project" value="TreeGrafter"/>
</dbReference>
<dbReference type="Gene3D" id="3.40.50.2300">
    <property type="match status" value="2"/>
</dbReference>
<evidence type="ECO:0000259" key="4">
    <source>
        <dbReference type="PROSITE" id="PS50932"/>
    </source>
</evidence>
<dbReference type="InterPro" id="IPR000843">
    <property type="entry name" value="HTH_LacI"/>
</dbReference>
<geneLocation type="plasmid" evidence="5 6">
    <name>p319</name>
</geneLocation>
<dbReference type="SUPFAM" id="SSF53822">
    <property type="entry name" value="Periplasmic binding protein-like I"/>
    <property type="match status" value="1"/>
</dbReference>
<dbReference type="Proteomes" id="UP000030081">
    <property type="component" value="Plasmid p319"/>
</dbReference>
<keyword evidence="2" id="KW-0238">DNA-binding</keyword>
<protein>
    <submittedName>
        <fullName evidence="5">LacI family transcriptional regulator</fullName>
    </submittedName>
</protein>
<dbReference type="InterPro" id="IPR028082">
    <property type="entry name" value="Peripla_BP_I"/>
</dbReference>
<dbReference type="SUPFAM" id="SSF47413">
    <property type="entry name" value="lambda repressor-like DNA-binding domains"/>
    <property type="match status" value="1"/>
</dbReference>
<dbReference type="EMBL" id="CP009620">
    <property type="protein sequence ID" value="AIW22881.1"/>
    <property type="molecule type" value="Genomic_DNA"/>
</dbReference>
<organism evidence="5 6">
    <name type="scientific">Vibrio coralliilyticus</name>
    <dbReference type="NCBI Taxonomy" id="190893"/>
    <lineage>
        <taxon>Bacteria</taxon>
        <taxon>Pseudomonadati</taxon>
        <taxon>Pseudomonadota</taxon>
        <taxon>Gammaproteobacteria</taxon>
        <taxon>Vibrionales</taxon>
        <taxon>Vibrionaceae</taxon>
        <taxon>Vibrio</taxon>
    </lineage>
</organism>
<sequence>MITIKEVAELAKVSQSTVSRAINGHPTVKESNRQKVFEAIEQLGYQPNTFAQALASSRSNSIGMLVGSLDGPFYGPLMHHTEDTVRANNNHLIVTSGQESLQKERESIDFLRSKRVDGFILHSDMLSDDELINVVKQNPATIILNRYIPDIADNCIYINNELGGYIATKYLLDRGHTKVGCITGQLSKGDSRDRLQGYRMALDEFGIQYNTSYVIEGRFDHDGNHERARRLLDRAPELTAIFCQNDNIAISVYDVAAERSIEIGKDLSIVGFDNDYHSAHIRPRLTTVNFPVQEMGREAAKYVLAMVKDAAYQAKHILNPEMVERDSVYTMK</sequence>
<dbReference type="CDD" id="cd06270">
    <property type="entry name" value="PBP1_GalS-like"/>
    <property type="match status" value="1"/>
</dbReference>
<dbReference type="Pfam" id="PF00356">
    <property type="entry name" value="LacI"/>
    <property type="match status" value="1"/>
</dbReference>
<dbReference type="CDD" id="cd01392">
    <property type="entry name" value="HTH_LacI"/>
    <property type="match status" value="1"/>
</dbReference>
<proteinExistence type="predicted"/>
<dbReference type="InterPro" id="IPR010982">
    <property type="entry name" value="Lambda_DNA-bd_dom_sf"/>
</dbReference>
<dbReference type="RefSeq" id="WP_021456974.1">
    <property type="nucleotide sequence ID" value="NZ_CP009620.1"/>
</dbReference>
<gene>
    <name evidence="5" type="ORF">IX92_27975</name>
</gene>
<evidence type="ECO:0000313" key="6">
    <source>
        <dbReference type="Proteomes" id="UP000030081"/>
    </source>
</evidence>
<dbReference type="InterPro" id="IPR046335">
    <property type="entry name" value="LacI/GalR-like_sensor"/>
</dbReference>
<name>A0AAN0W1S5_9VIBR</name>